<protein>
    <submittedName>
        <fullName evidence="3">Uncharacterized protein</fullName>
    </submittedName>
</protein>
<proteinExistence type="predicted"/>
<gene>
    <name evidence="3" type="ORF">VM1G_06591</name>
</gene>
<feature type="region of interest" description="Disordered" evidence="1">
    <location>
        <begin position="176"/>
        <end position="198"/>
    </location>
</feature>
<sequence>MAGCTDPTFGASECPSKDHSDQQLLGLTQCDGTDTSDGNVLWSGCPGPATRTVLGQPSVCSCSGTADGLLYAPTSIAAVASLPTKIGETISFKKGHTPSWATAGSLMTTSVGGHSTIVASTPAPTSAPVSSSGGFEAEPLSTGAKAGIGIGAAALGLAALGLILWVATWCRRRHAEKSEGEKKSPDHPTSPDQHGLAILHQPTPGYYYSSEAGSITGSVPPSYNSPEWPASAGFKSELPTDCERRFRFELPAGNAAGKSEAEAEAAAQRASTPLLPMHEASAHYPKQGTLANAFVVPSNLSVTQPSQSQYHVSTSGGDTVATTAQTAPISELHG</sequence>
<organism evidence="3 4">
    <name type="scientific">Cytospora mali</name>
    <name type="common">Apple Valsa canker fungus</name>
    <name type="synonym">Valsa mali</name>
    <dbReference type="NCBI Taxonomy" id="578113"/>
    <lineage>
        <taxon>Eukaryota</taxon>
        <taxon>Fungi</taxon>
        <taxon>Dikarya</taxon>
        <taxon>Ascomycota</taxon>
        <taxon>Pezizomycotina</taxon>
        <taxon>Sordariomycetes</taxon>
        <taxon>Sordariomycetidae</taxon>
        <taxon>Diaporthales</taxon>
        <taxon>Cytosporaceae</taxon>
        <taxon>Cytospora</taxon>
    </lineage>
</organism>
<dbReference type="Proteomes" id="UP000078559">
    <property type="component" value="Chromosome 6"/>
</dbReference>
<dbReference type="OrthoDB" id="4148662at2759"/>
<keyword evidence="2" id="KW-1133">Transmembrane helix</keyword>
<accession>A0A194W335</accession>
<dbReference type="AlphaFoldDB" id="A0A194W335"/>
<evidence type="ECO:0000256" key="1">
    <source>
        <dbReference type="SAM" id="MobiDB-lite"/>
    </source>
</evidence>
<dbReference type="EMBL" id="CM003103">
    <property type="protein sequence ID" value="KUI70941.1"/>
    <property type="molecule type" value="Genomic_DNA"/>
</dbReference>
<name>A0A194W335_CYTMA</name>
<keyword evidence="4" id="KW-1185">Reference proteome</keyword>
<keyword evidence="2" id="KW-0812">Transmembrane</keyword>
<evidence type="ECO:0000256" key="2">
    <source>
        <dbReference type="SAM" id="Phobius"/>
    </source>
</evidence>
<feature type="compositionally biased region" description="Polar residues" evidence="1">
    <location>
        <begin position="306"/>
        <end position="328"/>
    </location>
</feature>
<keyword evidence="2" id="KW-0472">Membrane</keyword>
<feature type="transmembrane region" description="Helical" evidence="2">
    <location>
        <begin position="146"/>
        <end position="167"/>
    </location>
</feature>
<feature type="region of interest" description="Disordered" evidence="1">
    <location>
        <begin position="306"/>
        <end position="334"/>
    </location>
</feature>
<reference evidence="3" key="1">
    <citation type="submission" date="2014-12" db="EMBL/GenBank/DDBJ databases">
        <title>Genome Sequence of Valsa Canker Pathogens Uncovers a Specific Adaption of Colonization on Woody Bark.</title>
        <authorList>
            <person name="Yin Z."/>
            <person name="Liu H."/>
            <person name="Gao X."/>
            <person name="Li Z."/>
            <person name="Song N."/>
            <person name="Ke X."/>
            <person name="Dai Q."/>
            <person name="Wu Y."/>
            <person name="Sun Y."/>
            <person name="Xu J.-R."/>
            <person name="Kang Z.K."/>
            <person name="Wang L."/>
            <person name="Huang L."/>
        </authorList>
    </citation>
    <scope>NUCLEOTIDE SEQUENCE [LARGE SCALE GENOMIC DNA]</scope>
    <source>
        <strain evidence="3">03-8</strain>
    </source>
</reference>
<evidence type="ECO:0000313" key="4">
    <source>
        <dbReference type="Proteomes" id="UP000078559"/>
    </source>
</evidence>
<evidence type="ECO:0000313" key="3">
    <source>
        <dbReference type="EMBL" id="KUI70941.1"/>
    </source>
</evidence>
<feature type="compositionally biased region" description="Basic and acidic residues" evidence="1">
    <location>
        <begin position="176"/>
        <end position="186"/>
    </location>
</feature>